<dbReference type="EMBL" id="BDQF01000015">
    <property type="protein sequence ID" value="GAW83627.1"/>
    <property type="molecule type" value="Genomic_DNA"/>
</dbReference>
<dbReference type="GO" id="GO:0005524">
    <property type="term" value="F:ATP binding"/>
    <property type="evidence" value="ECO:0007669"/>
    <property type="project" value="UniProtKB-KW"/>
</dbReference>
<dbReference type="InterPro" id="IPR014729">
    <property type="entry name" value="Rossmann-like_a/b/a_fold"/>
</dbReference>
<dbReference type="Gene3D" id="1.10.730.20">
    <property type="match status" value="1"/>
</dbReference>
<evidence type="ECO:0000259" key="8">
    <source>
        <dbReference type="Pfam" id="PF00133"/>
    </source>
</evidence>
<evidence type="ECO:0000256" key="5">
    <source>
        <dbReference type="ARBA" id="ARBA00022917"/>
    </source>
</evidence>
<proteinExistence type="inferred from homology"/>
<dbReference type="GO" id="GO:0002161">
    <property type="term" value="F:aminoacyl-tRNA deacylase activity"/>
    <property type="evidence" value="ECO:0007669"/>
    <property type="project" value="InterPro"/>
</dbReference>
<dbReference type="PANTHER" id="PTHR42780">
    <property type="entry name" value="SOLEUCYL-TRNA SYNTHETASE"/>
    <property type="match status" value="1"/>
</dbReference>
<name>A0A1Y1JQX0_PLAGO</name>
<keyword evidence="3" id="KW-0547">Nucleotide-binding</keyword>
<dbReference type="Pfam" id="PF00133">
    <property type="entry name" value="tRNA-synt_1"/>
    <property type="match status" value="3"/>
</dbReference>
<feature type="domain" description="Aminoacyl-tRNA synthetase class Ia" evidence="8">
    <location>
        <begin position="248"/>
        <end position="320"/>
    </location>
</feature>
<dbReference type="InterPro" id="IPR009008">
    <property type="entry name" value="Val/Leu/Ile-tRNA-synth_edit"/>
</dbReference>
<dbReference type="Proteomes" id="UP000195521">
    <property type="component" value="Unassembled WGS sequence"/>
</dbReference>
<dbReference type="GeneID" id="39750373"/>
<keyword evidence="6" id="KW-0030">Aminoacyl-tRNA synthetase</keyword>
<dbReference type="SUPFAM" id="SSF50677">
    <property type="entry name" value="ValRS/IleRS/LeuRS editing domain"/>
    <property type="match status" value="1"/>
</dbReference>
<feature type="domain" description="Methionyl/Valyl/Leucyl/Isoleucyl-tRNA synthetase anticodon-binding" evidence="9">
    <location>
        <begin position="1370"/>
        <end position="1499"/>
    </location>
</feature>
<dbReference type="InterPro" id="IPR001412">
    <property type="entry name" value="aa-tRNA-synth_I_CS"/>
</dbReference>
<reference evidence="11" key="1">
    <citation type="submission" date="2017-04" db="EMBL/GenBank/DDBJ databases">
        <title>Plasmodium gonderi genome.</title>
        <authorList>
            <person name="Arisue N."/>
            <person name="Honma H."/>
            <person name="Kawai S."/>
            <person name="Tougan T."/>
            <person name="Tanabe K."/>
            <person name="Horii T."/>
        </authorList>
    </citation>
    <scope>NUCLEOTIDE SEQUENCE [LARGE SCALE GENOMIC DNA]</scope>
    <source>
        <strain evidence="11">ATCC 30045</strain>
    </source>
</reference>
<dbReference type="PROSITE" id="PS00178">
    <property type="entry name" value="AA_TRNA_LIGASE_I"/>
    <property type="match status" value="1"/>
</dbReference>
<dbReference type="OMA" id="HLCEDVY"/>
<dbReference type="Gene3D" id="3.90.740.10">
    <property type="entry name" value="Valyl/Leucyl/Isoleucyl-tRNA synthetase, editing domain"/>
    <property type="match status" value="1"/>
</dbReference>
<evidence type="ECO:0000259" key="9">
    <source>
        <dbReference type="Pfam" id="PF08264"/>
    </source>
</evidence>
<keyword evidence="5" id="KW-0648">Protein biosynthesis</keyword>
<keyword evidence="11" id="KW-1185">Reference proteome</keyword>
<feature type="coiled-coil region" evidence="7">
    <location>
        <begin position="194"/>
        <end position="237"/>
    </location>
</feature>
<organism evidence="10 11">
    <name type="scientific">Plasmodium gonderi</name>
    <dbReference type="NCBI Taxonomy" id="77519"/>
    <lineage>
        <taxon>Eukaryota</taxon>
        <taxon>Sar</taxon>
        <taxon>Alveolata</taxon>
        <taxon>Apicomplexa</taxon>
        <taxon>Aconoidasida</taxon>
        <taxon>Haemosporida</taxon>
        <taxon>Plasmodiidae</taxon>
        <taxon>Plasmodium</taxon>
        <taxon>Plasmodium (Plasmodium)</taxon>
    </lineage>
</organism>
<dbReference type="OrthoDB" id="10264412at2759"/>
<evidence type="ECO:0000256" key="2">
    <source>
        <dbReference type="ARBA" id="ARBA00022598"/>
    </source>
</evidence>
<dbReference type="InterPro" id="IPR009080">
    <property type="entry name" value="tRNAsynth_Ia_anticodon-bd"/>
</dbReference>
<keyword evidence="7" id="KW-0175">Coiled coil</keyword>
<evidence type="ECO:0000256" key="4">
    <source>
        <dbReference type="ARBA" id="ARBA00022840"/>
    </source>
</evidence>
<dbReference type="GO" id="GO:0004822">
    <property type="term" value="F:isoleucine-tRNA ligase activity"/>
    <property type="evidence" value="ECO:0007669"/>
    <property type="project" value="InterPro"/>
</dbReference>
<dbReference type="GO" id="GO:0000049">
    <property type="term" value="F:tRNA binding"/>
    <property type="evidence" value="ECO:0007669"/>
    <property type="project" value="InterPro"/>
</dbReference>
<evidence type="ECO:0000256" key="1">
    <source>
        <dbReference type="ARBA" id="ARBA00005594"/>
    </source>
</evidence>
<feature type="domain" description="Aminoacyl-tRNA synthetase class Ia" evidence="8">
    <location>
        <begin position="1122"/>
        <end position="1324"/>
    </location>
</feature>
<dbReference type="RefSeq" id="XP_028546216.1">
    <property type="nucleotide sequence ID" value="XM_028690415.1"/>
</dbReference>
<dbReference type="PANTHER" id="PTHR42780:SF1">
    <property type="entry name" value="ISOLEUCINE--TRNA LIGASE, CYTOPLASMIC"/>
    <property type="match status" value="1"/>
</dbReference>
<keyword evidence="2 10" id="KW-0436">Ligase</keyword>
<dbReference type="InterPro" id="IPR023586">
    <property type="entry name" value="Ile-tRNA-ligase_type2"/>
</dbReference>
<comment type="similarity">
    <text evidence="1">Belongs to the class-I aminoacyl-tRNA synthetase family.</text>
</comment>
<keyword evidence="4" id="KW-0067">ATP-binding</keyword>
<gene>
    <name evidence="10" type="ORF">PGO_144250</name>
</gene>
<evidence type="ECO:0000256" key="3">
    <source>
        <dbReference type="ARBA" id="ARBA00022741"/>
    </source>
</evidence>
<dbReference type="CDD" id="cd07960">
    <property type="entry name" value="Anticodon_Ia_Ile_BEm"/>
    <property type="match status" value="1"/>
</dbReference>
<evidence type="ECO:0000313" key="11">
    <source>
        <dbReference type="Proteomes" id="UP000195521"/>
    </source>
</evidence>
<dbReference type="SUPFAM" id="SSF47323">
    <property type="entry name" value="Anticodon-binding domain of a subclass of class I aminoacyl-tRNA synthetases"/>
    <property type="match status" value="1"/>
</dbReference>
<dbReference type="InterPro" id="IPR013155">
    <property type="entry name" value="M/V/L/I-tRNA-synth_anticd-bd"/>
</dbReference>
<dbReference type="GO" id="GO:0006428">
    <property type="term" value="P:isoleucyl-tRNA aminoacylation"/>
    <property type="evidence" value="ECO:0007669"/>
    <property type="project" value="TreeGrafter"/>
</dbReference>
<sequence length="1682" mass="200110">MKRKRIHSGNVIFFIYVILQVYRSLQVKKENKIVYVANVKPCFMQTDRIIPYFISTIKCRRKYKNFLSEHKNKIKDIIKNSVNLPIPFMPTTYNSFDRQKYIQHLWNSENIYEKRNLSNVKKCIYNDKERDKIRVKEKKLSRYDLLMNRKEYDWDHLIPEKNRIISNFSWKHVLENVLKDKKNTQDRYKTNNIMNKCEENIQYLKKNKNKINLEKRKKNLEKCKKNLEENIISLGKKKKYILQKFYNKVYKKIRIIHDGPPYANNDIHIGHILNKIIKDIYLKFLLLNNYCVMLIHGFDTHGLPIEYQIMKMLKIKNVQDLPLPTNAEVNNNDSFDGTSSINDKFDENFLTKRFKKKKYSMKAQPSLVHNLLSKEQHLNTPLIANDLTQKKIQYFKQICKSYSSYFINEQFMSIVSYGIWGLWDYTYVTFYKLYEQIQRNVFLNLLKQKYIYMSNRPVYHSHETKTVLSDSEIIYKNRICNSFYFFYDLHRISDDLLLTIVRGYKENELVNDILQGSDYEMQMLLASLGSTRNEEHGSFSEGRYSEYLTELKERKKDMIKSKLKILVFTTQMYTIFNNKCLLIHRDYLYRVIRVKFENSETLFLLLCDKSFDSFYKYLKTNYRKHNKIVDVKTVMTLLGKDFEACTYVNFINQAESNFVLISKNEIKESFGSGIVHVAPSHGFTDYNLYYRNNELEKVHLSEEHYNPDHHVSLSNNLDSDMSLKGREKTHLRNNFACPQLNTDSMEKKTTAHEQNKIKMDKLNLVEKYTTYMKKEKVSKKEKTYNHSSFDVINENVINENDDLKDEYAKIIRRNCNKRIDLIKQCENSPEGDLFLSSLGKSTKININQKDIHLLFYYSFYDNILFYFPYEHSYTYDWRSHTSVQIKSLLQIYVDIEKIKKNKNFFKSIKKIKFVNSNVKKNLIKTIKDRNEWCISRQKYWGVNIPLKDIHIGRDYQVNFNKQIMDVWFDSSVSYLYVMYMCKHILFNVYFKKLILSLQREKMRHVMPYPRTLIRVKKDHLNFDQRNNPTSVTNNVVCENKTHFNIYEIYNEIEKPNMSEEQGKWESVCFLNEVINKKKIFDPSIMYERLMRKIQSKRNYYKLENVSDIIHSVKDEKRTKGFFKNDLGIYLCCEGIDQIRGWFQSFFFIYFCLNCIDGNDKGLGLEKNDTSLPIKNIIIHNYVVDRNNVKMSKSLNNVIAPRNLFLCRNKKKGFNSREAAFLERSSKRGGGEEEEEGEVIHDANYLNDGNTLPTCKNMKDEVVERKCANGGDVSKLDAAGAVSSEKNPLAKCVQKKRHSVEKRFNADIVRLWVCCYNFVNRNISISHEILESINKYIYLKIYNTFKFVLNNMYDLNFDNTKICKKDLQLMDQYILSKKNNLIRCCLHSYKNFQLHLLIKHVLNFVYRDLAIYIDYCKDRLYIHRKNSISRINCQKILHKILIDMLKVLSPVIPHLCEDVYMNLEALKRNMKMSKSSLLEGREVLENRKKLRSVFFLEFPTIKKYKDINLDTLFIIKYYVHKQLNSVLSNSLQGVVYIYSDNQDIITLMKSFLRTPNPLSDFNNYDDLRFLFNVSNVHICNDIMQVQKMDRSYRTYKIPLLRANHNSHKNKDIDDFLQEGPKNSSIQDMLRFDENEKHACVSIGIAKSGGAKCSRCWMYGTVSSFEGEFLCPRCKTVVINVLYN</sequence>
<evidence type="ECO:0000256" key="6">
    <source>
        <dbReference type="ARBA" id="ARBA00023146"/>
    </source>
</evidence>
<dbReference type="SUPFAM" id="SSF52374">
    <property type="entry name" value="Nucleotidylyl transferase"/>
    <property type="match status" value="1"/>
</dbReference>
<dbReference type="InterPro" id="IPR002300">
    <property type="entry name" value="aa-tRNA-synth_Ia"/>
</dbReference>
<evidence type="ECO:0000313" key="10">
    <source>
        <dbReference type="EMBL" id="GAW83627.1"/>
    </source>
</evidence>
<evidence type="ECO:0000256" key="7">
    <source>
        <dbReference type="SAM" id="Coils"/>
    </source>
</evidence>
<accession>A0A1Y1JQX0</accession>
<comment type="caution">
    <text evidence="10">The sequence shown here is derived from an EMBL/GenBank/DDBJ whole genome shotgun (WGS) entry which is preliminary data.</text>
</comment>
<protein>
    <submittedName>
        <fullName evidence="10">Isoleucine--tRNA ligase</fullName>
    </submittedName>
</protein>
<dbReference type="InterPro" id="IPR033708">
    <property type="entry name" value="Anticodon_Ile_BEm"/>
</dbReference>
<dbReference type="Pfam" id="PF08264">
    <property type="entry name" value="Anticodon_1"/>
    <property type="match status" value="1"/>
</dbReference>
<dbReference type="Gene3D" id="3.40.50.620">
    <property type="entry name" value="HUPs"/>
    <property type="match status" value="3"/>
</dbReference>
<feature type="domain" description="Aminoacyl-tRNA synthetase class Ia" evidence="8">
    <location>
        <begin position="389"/>
        <end position="946"/>
    </location>
</feature>